<dbReference type="Proteomes" id="UP000019024">
    <property type="component" value="Chromosome"/>
</dbReference>
<name>W0JLH7_9EURY</name>
<proteinExistence type="predicted"/>
<feature type="region of interest" description="Disordered" evidence="1">
    <location>
        <begin position="1"/>
        <end position="24"/>
    </location>
</feature>
<accession>W0JLH7</accession>
<dbReference type="InterPro" id="IPR058996">
    <property type="entry name" value="Toxin-rel_dom"/>
</dbReference>
<dbReference type="AlphaFoldDB" id="W0JLH7"/>
<evidence type="ECO:0000313" key="4">
    <source>
        <dbReference type="EMBL" id="AHF99443.1"/>
    </source>
</evidence>
<gene>
    <name evidence="3" type="ORF">HALLA_11945</name>
    <name evidence="4" type="ORF">HALLA_12260</name>
</gene>
<dbReference type="eggNOG" id="arCOG13448">
    <property type="taxonomic scope" value="Archaea"/>
</dbReference>
<sequence>MSAVSLSPDPASERRRAAEMSIGEVSDHITTDTWPARVGTDVDLRDAWKDAKPVHYPSASNACVARLYEMEVILLARQGALVTCIPLWHRAEQEQQYVRSQVSHDE</sequence>
<evidence type="ECO:0000256" key="1">
    <source>
        <dbReference type="SAM" id="MobiDB-lite"/>
    </source>
</evidence>
<evidence type="ECO:0000313" key="3">
    <source>
        <dbReference type="EMBL" id="AHF99432.1"/>
    </source>
</evidence>
<protein>
    <recommendedName>
        <fullName evidence="2">RelE toxin-related domain-containing protein</fullName>
    </recommendedName>
</protein>
<dbReference type="Pfam" id="PF26442">
    <property type="entry name" value="Halo_toxin"/>
    <property type="match status" value="1"/>
</dbReference>
<dbReference type="RefSeq" id="WP_049952679.1">
    <property type="nucleotide sequence ID" value="NZ_CP007055.1"/>
</dbReference>
<dbReference type="KEGG" id="hlr:HALLA_12260"/>
<dbReference type="EMBL" id="CP007055">
    <property type="protein sequence ID" value="AHF99432.1"/>
    <property type="molecule type" value="Genomic_DNA"/>
</dbReference>
<evidence type="ECO:0000313" key="5">
    <source>
        <dbReference type="Proteomes" id="UP000019024"/>
    </source>
</evidence>
<keyword evidence="5" id="KW-1185">Reference proteome</keyword>
<dbReference type="STRING" id="797299.HALLA_11945"/>
<dbReference type="EMBL" id="CP007055">
    <property type="protein sequence ID" value="AHF99443.1"/>
    <property type="molecule type" value="Genomic_DNA"/>
</dbReference>
<dbReference type="GeneID" id="25145215"/>
<dbReference type="HOGENOM" id="CLU_2204176_0_0_2"/>
<organism evidence="4 5">
    <name type="scientific">Halostagnicola larsenii XH-48</name>
    <dbReference type="NCBI Taxonomy" id="797299"/>
    <lineage>
        <taxon>Archaea</taxon>
        <taxon>Methanobacteriati</taxon>
        <taxon>Methanobacteriota</taxon>
        <taxon>Stenosarchaea group</taxon>
        <taxon>Halobacteria</taxon>
        <taxon>Halobacteriales</taxon>
        <taxon>Natrialbaceae</taxon>
        <taxon>Halostagnicola</taxon>
    </lineage>
</organism>
<dbReference type="OrthoDB" id="191442at2157"/>
<dbReference type="KEGG" id="hlr:HALLA_11945"/>
<evidence type="ECO:0000259" key="2">
    <source>
        <dbReference type="Pfam" id="PF26442"/>
    </source>
</evidence>
<feature type="domain" description="RelE toxin-related" evidence="2">
    <location>
        <begin position="25"/>
        <end position="88"/>
    </location>
</feature>
<reference evidence="4 5" key="1">
    <citation type="submission" date="2014-01" db="EMBL/GenBank/DDBJ databases">
        <authorList>
            <consortium name="DOE Joint Genome Institute"/>
            <person name="Anderson I."/>
            <person name="Huntemann M."/>
            <person name="Han J."/>
            <person name="Chen A."/>
            <person name="Kyrpides N."/>
            <person name="Mavromatis K."/>
            <person name="Markowitz V."/>
            <person name="Palaniappan K."/>
            <person name="Ivanova N."/>
            <person name="Schaumberg A."/>
            <person name="Pati A."/>
            <person name="Liolios K."/>
            <person name="Nordberg H.P."/>
            <person name="Cantor M.N."/>
            <person name="Hua S.X."/>
            <person name="Woyke T."/>
        </authorList>
    </citation>
    <scope>NUCLEOTIDE SEQUENCE [LARGE SCALE GENOMIC DNA]</scope>
    <source>
        <strain evidence="4 5">XH-48</strain>
    </source>
</reference>